<dbReference type="InterPro" id="IPR011009">
    <property type="entry name" value="Kinase-like_dom_sf"/>
</dbReference>
<dbReference type="VEuPathDB" id="FungiDB:F4678DRAFT_430976"/>
<dbReference type="InterPro" id="IPR051678">
    <property type="entry name" value="AGP_Transferase"/>
</dbReference>
<name>A0A9W8NNE3_9PEZI</name>
<proteinExistence type="predicted"/>
<dbReference type="Pfam" id="PF01636">
    <property type="entry name" value="APH"/>
    <property type="match status" value="1"/>
</dbReference>
<accession>A0A9W8NNE3</accession>
<dbReference type="EMBL" id="JANPWZ010000090">
    <property type="protein sequence ID" value="KAJ3579493.1"/>
    <property type="molecule type" value="Genomic_DNA"/>
</dbReference>
<keyword evidence="3" id="KW-1185">Reference proteome</keyword>
<organism evidence="2 3">
    <name type="scientific">Xylaria arbuscula</name>
    <dbReference type="NCBI Taxonomy" id="114810"/>
    <lineage>
        <taxon>Eukaryota</taxon>
        <taxon>Fungi</taxon>
        <taxon>Dikarya</taxon>
        <taxon>Ascomycota</taxon>
        <taxon>Pezizomycotina</taxon>
        <taxon>Sordariomycetes</taxon>
        <taxon>Xylariomycetidae</taxon>
        <taxon>Xylariales</taxon>
        <taxon>Xylariaceae</taxon>
        <taxon>Xylaria</taxon>
    </lineage>
</organism>
<dbReference type="InterPro" id="IPR002575">
    <property type="entry name" value="Aminoglycoside_PTrfase"/>
</dbReference>
<evidence type="ECO:0000313" key="3">
    <source>
        <dbReference type="Proteomes" id="UP001148614"/>
    </source>
</evidence>
<reference evidence="2" key="1">
    <citation type="submission" date="2022-07" db="EMBL/GenBank/DDBJ databases">
        <title>Genome Sequence of Xylaria arbuscula.</title>
        <authorList>
            <person name="Buettner E."/>
        </authorList>
    </citation>
    <scope>NUCLEOTIDE SEQUENCE</scope>
    <source>
        <strain evidence="2">VT107</strain>
    </source>
</reference>
<protein>
    <recommendedName>
        <fullName evidence="1">Aminoglycoside phosphotransferase domain-containing protein</fullName>
    </recommendedName>
</protein>
<comment type="caution">
    <text evidence="2">The sequence shown here is derived from an EMBL/GenBank/DDBJ whole genome shotgun (WGS) entry which is preliminary data.</text>
</comment>
<dbReference type="Proteomes" id="UP001148614">
    <property type="component" value="Unassembled WGS sequence"/>
</dbReference>
<dbReference type="SUPFAM" id="SSF56112">
    <property type="entry name" value="Protein kinase-like (PK-like)"/>
    <property type="match status" value="1"/>
</dbReference>
<dbReference type="PANTHER" id="PTHR21310:SF15">
    <property type="entry name" value="AMINOGLYCOSIDE PHOSPHOTRANSFERASE DOMAIN-CONTAINING PROTEIN"/>
    <property type="match status" value="1"/>
</dbReference>
<evidence type="ECO:0000259" key="1">
    <source>
        <dbReference type="Pfam" id="PF01636"/>
    </source>
</evidence>
<gene>
    <name evidence="2" type="ORF">NPX13_g1070</name>
</gene>
<dbReference type="AlphaFoldDB" id="A0A9W8NNE3"/>
<dbReference type="PANTHER" id="PTHR21310">
    <property type="entry name" value="AMINOGLYCOSIDE PHOSPHOTRANSFERASE-RELATED-RELATED"/>
    <property type="match status" value="1"/>
</dbReference>
<feature type="domain" description="Aminoglycoside phosphotransferase" evidence="1">
    <location>
        <begin position="83"/>
        <end position="308"/>
    </location>
</feature>
<sequence>MLILSGVVQDADSYDPAARAAEAEELTRLLKRIDTVALATRASALRNRIPCSIPPLYYGREKRSTVMGGMNYHIGIRFDDGVEWIARIRRFNATSPPPELRDYIIQSEVAALKFLEKTTVPAPRVFDFALESAENPVGVGYILMEKLPGKSLRWGYNVTQEQKVRMMGQLADIYIELRKYPFDSLGSLINPPNPKVGAFARESLTDFDQSIMRTLGPLSSWKQYHELSLQLTIDLIVRRELYSLQSVDAYLIHKFLLDLIPSILSKAVRDDDGRYYLKHADDKGDHLLVDEDYNITGIIDWEWAYTAPLSEAFNSPIGFLPVSQFYRGVNDLGEDEATFARLLREKGDPQLAQSVLTGRLQHRFNFCCGYDLSDWEGFLGLFKGLREAVGIDGELSWDDWKSVALERYRDDECLQLLLT</sequence>
<evidence type="ECO:0000313" key="2">
    <source>
        <dbReference type="EMBL" id="KAJ3579493.1"/>
    </source>
</evidence>